<dbReference type="InterPro" id="IPR015655">
    <property type="entry name" value="PP2C"/>
</dbReference>
<dbReference type="PANTHER" id="PTHR47992">
    <property type="entry name" value="PROTEIN PHOSPHATASE"/>
    <property type="match status" value="1"/>
</dbReference>
<dbReference type="Pfam" id="PF13672">
    <property type="entry name" value="PP2C_2"/>
    <property type="match status" value="1"/>
</dbReference>
<name>A0ABY7BSN0_9FIRM</name>
<keyword evidence="3" id="KW-1185">Reference proteome</keyword>
<organism evidence="2 3">
    <name type="scientific">Caldicellulosiruptor morganii</name>
    <dbReference type="NCBI Taxonomy" id="1387555"/>
    <lineage>
        <taxon>Bacteria</taxon>
        <taxon>Bacillati</taxon>
        <taxon>Bacillota</taxon>
        <taxon>Bacillota incertae sedis</taxon>
        <taxon>Caldicellulosiruptorales</taxon>
        <taxon>Caldicellulosiruptoraceae</taxon>
        <taxon>Caldicellulosiruptor</taxon>
    </lineage>
</organism>
<evidence type="ECO:0000313" key="2">
    <source>
        <dbReference type="EMBL" id="WAM34776.1"/>
    </source>
</evidence>
<dbReference type="EMBL" id="CP113865">
    <property type="protein sequence ID" value="WAM34776.1"/>
    <property type="molecule type" value="Genomic_DNA"/>
</dbReference>
<evidence type="ECO:0000313" key="3">
    <source>
        <dbReference type="Proteomes" id="UP001164909"/>
    </source>
</evidence>
<dbReference type="CDD" id="cd00143">
    <property type="entry name" value="PP2Cc"/>
    <property type="match status" value="1"/>
</dbReference>
<dbReference type="SMART" id="SM00332">
    <property type="entry name" value="PP2Cc"/>
    <property type="match status" value="1"/>
</dbReference>
<dbReference type="InterPro" id="IPR036457">
    <property type="entry name" value="PPM-type-like_dom_sf"/>
</dbReference>
<dbReference type="Gene3D" id="3.60.40.10">
    <property type="entry name" value="PPM-type phosphatase domain"/>
    <property type="match status" value="1"/>
</dbReference>
<feature type="domain" description="PPM-type phosphatase" evidence="1">
    <location>
        <begin position="5"/>
        <end position="247"/>
    </location>
</feature>
<dbReference type="RefSeq" id="WP_045169327.1">
    <property type="nucleotide sequence ID" value="NZ_CP113865.1"/>
</dbReference>
<protein>
    <submittedName>
        <fullName evidence="2">Stp1/IreP family PP2C-type Ser/Thr phosphatase</fullName>
    </submittedName>
</protein>
<reference evidence="2" key="1">
    <citation type="submission" date="2022-12" db="EMBL/GenBank/DDBJ databases">
        <authorList>
            <person name="Bing R.G."/>
            <person name="Willard D.J."/>
            <person name="Manesh M.J.H."/>
            <person name="Laemthong T."/>
            <person name="Crosby J.R."/>
            <person name="Kelly R.M."/>
        </authorList>
    </citation>
    <scope>NUCLEOTIDE SEQUENCE</scope>
    <source>
        <strain evidence="2">DSM 8990</strain>
    </source>
</reference>
<dbReference type="SMART" id="SM00331">
    <property type="entry name" value="PP2C_SIG"/>
    <property type="match status" value="1"/>
</dbReference>
<accession>A0ABY7BSN0</accession>
<dbReference type="PROSITE" id="PS51746">
    <property type="entry name" value="PPM_2"/>
    <property type="match status" value="1"/>
</dbReference>
<proteinExistence type="predicted"/>
<dbReference type="SUPFAM" id="SSF81606">
    <property type="entry name" value="PP2C-like"/>
    <property type="match status" value="1"/>
</dbReference>
<dbReference type="InterPro" id="IPR001932">
    <property type="entry name" value="PPM-type_phosphatase-like_dom"/>
</dbReference>
<dbReference type="Proteomes" id="UP001164909">
    <property type="component" value="Chromosome"/>
</dbReference>
<dbReference type="NCBIfam" id="NF033484">
    <property type="entry name" value="Stp1_PP2C_phos"/>
    <property type="match status" value="1"/>
</dbReference>
<gene>
    <name evidence="2" type="ORF">OTK00_001026</name>
</gene>
<evidence type="ECO:0000259" key="1">
    <source>
        <dbReference type="PROSITE" id="PS51746"/>
    </source>
</evidence>
<sequence>MKCVKYIAASETGKIRTNNEDYYLVFTTRDSSFSIFLIADGMGGHSAGEVASSFACKYILEYLLIKLKNINELEEQVIKEAYYYANHKMAELQLENPVWYGMGTTLAGVFVLKDRVIVSNVGDSRVYLINENGILQITEDHSLVYEMYKSGKITKEKIYTHPQKNIITRAIGIERNIEVDIYRFSFQELGEKWYILLCTDGLTNMVSEMYIKDTFEKISFERIGKVLIDKALENGGIDNITVLYFTAK</sequence>